<dbReference type="EMBL" id="LN879502">
    <property type="protein sequence ID" value="CUI18054.1"/>
    <property type="molecule type" value="Genomic_DNA"/>
</dbReference>
<evidence type="ECO:0000313" key="1">
    <source>
        <dbReference type="EMBL" id="CUI18054.1"/>
    </source>
</evidence>
<evidence type="ECO:0008006" key="3">
    <source>
        <dbReference type="Google" id="ProtNLM"/>
    </source>
</evidence>
<dbReference type="KEGG" id="pnl:PNK_2460"/>
<dbReference type="InParanoid" id="A0A0U5JJS8"/>
<reference evidence="2" key="1">
    <citation type="submission" date="2015-09" db="EMBL/GenBank/DDBJ databases">
        <authorList>
            <person name="Bertelli C."/>
        </authorList>
    </citation>
    <scope>NUCLEOTIDE SEQUENCE [LARGE SCALE GENOMIC DNA]</scope>
    <source>
        <strain evidence="2">KNic</strain>
    </source>
</reference>
<dbReference type="InterPro" id="IPR036869">
    <property type="entry name" value="J_dom_sf"/>
</dbReference>
<dbReference type="RefSeq" id="WP_032124693.1">
    <property type="nucleotide sequence ID" value="NZ_LN879502.1"/>
</dbReference>
<dbReference type="PATRIC" id="fig|389348.3.peg.2755"/>
<gene>
    <name evidence="1" type="ORF">PNK_2460</name>
</gene>
<name>A0A0U5JJS8_9BACT</name>
<dbReference type="SUPFAM" id="SSF46565">
    <property type="entry name" value="Chaperone J-domain"/>
    <property type="match status" value="1"/>
</dbReference>
<evidence type="ECO:0000313" key="2">
    <source>
        <dbReference type="Proteomes" id="UP000069902"/>
    </source>
</evidence>
<proteinExistence type="predicted"/>
<protein>
    <recommendedName>
        <fullName evidence="3">J domain-containing protein</fullName>
    </recommendedName>
</protein>
<keyword evidence="2" id="KW-1185">Reference proteome</keyword>
<accession>A0A0U5JJS8</accession>
<sequence>MINLIPMQNVNIDLWFQLISRQASEPEQSELPELYIYQCCLKESLALEGSEEKEELAKGDYFTLGAKGWDDQALNPRKLSFTEIVHLTDVIVCAADIGGGSGMDLEEFNQLAMAGKLHERAEEFFQIFEKPAIQIELMKERTAERYFSGLSGRILSIFSSLANFFRKYDLQIYTTILWPGDSCHYADQVVSQIQGAKQLFLKEFLEKAARVNYNLLCEHLKVAATGHHCAEDVKKLYFDLVRQLHPDHNRAKGADAEAGRIIELYQDYRALQRMQELTDVRIDLSTANESAHLSQMHVPEPVFKTSKNFLALSEH</sequence>
<dbReference type="AlphaFoldDB" id="A0A0U5JJS8"/>
<dbReference type="Proteomes" id="UP000069902">
    <property type="component" value="Chromosome cPNK"/>
</dbReference>
<dbReference type="STRING" id="389348.PNK_2460"/>
<organism evidence="1 2">
    <name type="scientific">Candidatus Protochlamydia naegleriophila</name>
    <dbReference type="NCBI Taxonomy" id="389348"/>
    <lineage>
        <taxon>Bacteria</taxon>
        <taxon>Pseudomonadati</taxon>
        <taxon>Chlamydiota</taxon>
        <taxon>Chlamydiia</taxon>
        <taxon>Parachlamydiales</taxon>
        <taxon>Parachlamydiaceae</taxon>
        <taxon>Candidatus Protochlamydia</taxon>
    </lineage>
</organism>